<dbReference type="CDD" id="cd03143">
    <property type="entry name" value="A4_beta-galactosidase_middle_domain"/>
    <property type="match status" value="1"/>
</dbReference>
<reference evidence="1 2" key="1">
    <citation type="submission" date="2020-08" db="EMBL/GenBank/DDBJ databases">
        <title>Sequencing the genomes of 1000 actinobacteria strains.</title>
        <authorList>
            <person name="Klenk H.-P."/>
        </authorList>
    </citation>
    <scope>NUCLEOTIDE SEQUENCE [LARGE SCALE GENOMIC DNA]</scope>
    <source>
        <strain evidence="1 2">DSM 24823</strain>
    </source>
</reference>
<gene>
    <name evidence="1" type="ORF">HD600_001484</name>
</gene>
<evidence type="ECO:0000313" key="1">
    <source>
        <dbReference type="EMBL" id="MBB5742987.1"/>
    </source>
</evidence>
<keyword evidence="2" id="KW-1185">Reference proteome</keyword>
<dbReference type="InterPro" id="IPR028212">
    <property type="entry name" value="GHL6"/>
</dbReference>
<dbReference type="SUPFAM" id="SSF51445">
    <property type="entry name" value="(Trans)glycosidases"/>
    <property type="match status" value="1"/>
</dbReference>
<proteinExistence type="predicted"/>
<accession>A0A7W9CCC1</accession>
<sequence>MSTAVQTERSDAAARTGWWDAPFAVFQTNLREIDVTLDVEATLDDIQAHGADVWLLNVGGILAHYPTDLRFQTRNPHLRERPGGDLIADALAATRRRGMRLLGRMDFSKVHPRIIAEHPEWAYRSPSGELQVYEGLVSVCPRGEYYQHRLLDIVDEVLDRYAVDGFFFNWFGFNEVDYAGVVHGVCHCDACRRAWVDAQGDRPLPARVGDDGYADWKRLASAAIDDLTSRISAHIGARRPDAALILGRAADVLFHEANNAVGRVLWPWTTADAVSALRVSQPDKPVMVNAVAFVDMPYRLAGEQPEMMAQYLLQAISRGANPSTYIMGPTRGIRYPSVDAAAEVTRLHRDHRDVYAGLRPAADVAVVIPDPLSASAERAAQARREYQGVCVALREAHVPFESVAQDRLAAIDPARFTTVVLPDLTGVDDAWLERHVEAGGRIVATGASGIAEDGSTATWHPARRVVDAVSDPNALKSSYVQRGPSAPVEGTDVLPLHGTAYELEWRDQAAQDLPLIAQAAYGPPERAYGHRQGPGRARGRWRRGSGEVMALSWTPGRSYVELGLTAIRDVIAETVRTVSGPQLVEFSGPEVVEVVIGRSDAGLVIHLLNGSGQRRNSFGPVIRTGEVRLRIAGHARHHVRAIVQPEAAHAETHGDDLLVILAGVGEVEAIVIGGPDAG</sequence>
<dbReference type="RefSeq" id="WP_184282666.1">
    <property type="nucleotide sequence ID" value="NZ_BAAAPG010000001.1"/>
</dbReference>
<dbReference type="InterPro" id="IPR029062">
    <property type="entry name" value="Class_I_gatase-like"/>
</dbReference>
<dbReference type="Pfam" id="PF14871">
    <property type="entry name" value="GHL6"/>
    <property type="match status" value="1"/>
</dbReference>
<dbReference type="Gene3D" id="3.40.50.880">
    <property type="match status" value="1"/>
</dbReference>
<dbReference type="Proteomes" id="UP000517712">
    <property type="component" value="Unassembled WGS sequence"/>
</dbReference>
<evidence type="ECO:0000313" key="2">
    <source>
        <dbReference type="Proteomes" id="UP000517712"/>
    </source>
</evidence>
<evidence type="ECO:0008006" key="3">
    <source>
        <dbReference type="Google" id="ProtNLM"/>
    </source>
</evidence>
<comment type="caution">
    <text evidence="1">The sequence shown here is derived from an EMBL/GenBank/DDBJ whole genome shotgun (WGS) entry which is preliminary data.</text>
</comment>
<protein>
    <recommendedName>
        <fullName evidence="3">Beta-galactosidase-like protein</fullName>
    </recommendedName>
</protein>
<dbReference type="InterPro" id="IPR017853">
    <property type="entry name" value="GH"/>
</dbReference>
<organism evidence="1 2">
    <name type="scientific">Microbacterium ginsengiterrae</name>
    <dbReference type="NCBI Taxonomy" id="546115"/>
    <lineage>
        <taxon>Bacteria</taxon>
        <taxon>Bacillati</taxon>
        <taxon>Actinomycetota</taxon>
        <taxon>Actinomycetes</taxon>
        <taxon>Micrococcales</taxon>
        <taxon>Microbacteriaceae</taxon>
        <taxon>Microbacterium</taxon>
    </lineage>
</organism>
<dbReference type="AlphaFoldDB" id="A0A7W9CCC1"/>
<dbReference type="EMBL" id="JACHMU010000001">
    <property type="protein sequence ID" value="MBB5742987.1"/>
    <property type="molecule type" value="Genomic_DNA"/>
</dbReference>
<dbReference type="Gene3D" id="3.20.20.80">
    <property type="entry name" value="Glycosidases"/>
    <property type="match status" value="1"/>
</dbReference>
<name>A0A7W9CCC1_9MICO</name>